<dbReference type="Proteomes" id="UP000535937">
    <property type="component" value="Unassembled WGS sequence"/>
</dbReference>
<protein>
    <submittedName>
        <fullName evidence="1">Uncharacterized protein YbjQ (UPF0145 family)</fullName>
    </submittedName>
</protein>
<dbReference type="EMBL" id="JACHWZ010000021">
    <property type="protein sequence ID" value="MBB3062868.1"/>
    <property type="molecule type" value="Genomic_DNA"/>
</dbReference>
<organism evidence="1 2">
    <name type="scientific">Microbulbifer rhizosphaerae</name>
    <dbReference type="NCBI Taxonomy" id="1562603"/>
    <lineage>
        <taxon>Bacteria</taxon>
        <taxon>Pseudomonadati</taxon>
        <taxon>Pseudomonadota</taxon>
        <taxon>Gammaproteobacteria</taxon>
        <taxon>Cellvibrionales</taxon>
        <taxon>Microbulbiferaceae</taxon>
        <taxon>Microbulbifer</taxon>
    </lineage>
</organism>
<reference evidence="1 2" key="1">
    <citation type="submission" date="2020-08" db="EMBL/GenBank/DDBJ databases">
        <title>Genomic Encyclopedia of Type Strains, Phase III (KMG-III): the genomes of soil and plant-associated and newly described type strains.</title>
        <authorList>
            <person name="Whitman W."/>
        </authorList>
    </citation>
    <scope>NUCLEOTIDE SEQUENCE [LARGE SCALE GENOMIC DNA]</scope>
    <source>
        <strain evidence="1 2">CECT 8799</strain>
    </source>
</reference>
<name>A0A7W4WEN9_9GAMM</name>
<comment type="caution">
    <text evidence="1">The sequence shown here is derived from an EMBL/GenBank/DDBJ whole genome shotgun (WGS) entry which is preliminary data.</text>
</comment>
<evidence type="ECO:0000313" key="2">
    <source>
        <dbReference type="Proteomes" id="UP000535937"/>
    </source>
</evidence>
<accession>A0A7W4WEN9</accession>
<gene>
    <name evidence="1" type="ORF">FHS09_003718</name>
</gene>
<sequence length="55" mass="5920">MIALQDRARREGGNAVVNIRSYYKKNEVNSSSEFECGAGAVMAGVTLEGEVVTLK</sequence>
<evidence type="ECO:0000313" key="1">
    <source>
        <dbReference type="EMBL" id="MBB3062868.1"/>
    </source>
</evidence>
<keyword evidence="2" id="KW-1185">Reference proteome</keyword>
<dbReference type="RefSeq" id="WP_183462544.1">
    <property type="nucleotide sequence ID" value="NZ_JACHWZ010000021.1"/>
</dbReference>
<proteinExistence type="predicted"/>
<dbReference type="AlphaFoldDB" id="A0A7W4WEN9"/>